<dbReference type="InterPro" id="IPR002589">
    <property type="entry name" value="Macro_dom"/>
</dbReference>
<dbReference type="AlphaFoldDB" id="D7CN75"/>
<evidence type="ECO:0000313" key="2">
    <source>
        <dbReference type="EMBL" id="ADI02160.1"/>
    </source>
</evidence>
<keyword evidence="3" id="KW-1185">Reference proteome</keyword>
<dbReference type="SMART" id="SM00506">
    <property type="entry name" value="A1pp"/>
    <property type="match status" value="1"/>
</dbReference>
<dbReference type="Pfam" id="PF01661">
    <property type="entry name" value="Macro"/>
    <property type="match status" value="1"/>
</dbReference>
<dbReference type="STRING" id="643648.Slip_1397"/>
<reference evidence="2 3" key="2">
    <citation type="journal article" date="2010" name="Stand. Genomic Sci.">
        <title>Complete genome sequence of Syntrophothermus lipocalidus type strain (TGB-C1).</title>
        <authorList>
            <person name="Djao O.D."/>
            <person name="Zhang X."/>
            <person name="Lucas S."/>
            <person name="Lapidus A."/>
            <person name="Del Rio T.G."/>
            <person name="Nolan M."/>
            <person name="Tice H."/>
            <person name="Cheng J.F."/>
            <person name="Han C."/>
            <person name="Tapia R."/>
            <person name="Goodwin L."/>
            <person name="Pitluck S."/>
            <person name="Liolios K."/>
            <person name="Ivanova N."/>
            <person name="Mavromatis K."/>
            <person name="Mikhailova N."/>
            <person name="Ovchinnikova G."/>
            <person name="Pati A."/>
            <person name="Brambilla E."/>
            <person name="Chen A."/>
            <person name="Palaniappan K."/>
            <person name="Land M."/>
            <person name="Hauser L."/>
            <person name="Chang Y.J."/>
            <person name="Jeffries C.D."/>
            <person name="Rohde M."/>
            <person name="Sikorski J."/>
            <person name="Spring S."/>
            <person name="Goker M."/>
            <person name="Detter J.C."/>
            <person name="Woyke T."/>
            <person name="Bristow J."/>
            <person name="Eisen J.A."/>
            <person name="Markowitz V."/>
            <person name="Hugenholtz P."/>
            <person name="Kyrpides N.C."/>
            <person name="Klenk H.P."/>
        </authorList>
    </citation>
    <scope>NUCLEOTIDE SEQUENCE [LARGE SCALE GENOMIC DNA]</scope>
    <source>
        <strain evidence="3">DSM 12680 / TGB-C1</strain>
    </source>
</reference>
<evidence type="ECO:0000259" key="1">
    <source>
        <dbReference type="PROSITE" id="PS51154"/>
    </source>
</evidence>
<dbReference type="OrthoDB" id="6194521at2"/>
<dbReference type="PANTHER" id="PTHR11106:SF27">
    <property type="entry name" value="MACRO DOMAIN-CONTAINING PROTEIN"/>
    <property type="match status" value="1"/>
</dbReference>
<dbReference type="SUPFAM" id="SSF52949">
    <property type="entry name" value="Macro domain-like"/>
    <property type="match status" value="1"/>
</dbReference>
<dbReference type="RefSeq" id="WP_013175562.1">
    <property type="nucleotide sequence ID" value="NC_014220.1"/>
</dbReference>
<reference evidence="3" key="1">
    <citation type="journal article" date="2010" name="Stand. Genomic Sci.">
        <title>Complete genome sequence of Syntrophothermus lipocalidus type strain (TGB-C1T).</title>
        <authorList>
            <consortium name="US DOE Joint Genome Institute (JGI-PGF)"/>
            <person name="Djao O."/>
            <person name="Zhang X."/>
            <person name="Lucas S."/>
            <person name="Lapidus A."/>
            <person name="Glavina Del Rio T."/>
            <person name="Nolan M."/>
            <person name="Tice H."/>
            <person name="Cheng J."/>
            <person name="Han C."/>
            <person name="Tapia R."/>
            <person name="Goodwin L."/>
            <person name="Pitluck S."/>
            <person name="Liolios K."/>
            <person name="Ivanova N."/>
            <person name="Mavromatis K."/>
            <person name="Mikhailova N."/>
            <person name="Ovchinnikova G."/>
            <person name="Pati A."/>
            <person name="Brambilla E."/>
            <person name="Chen A."/>
            <person name="Palaniappan K."/>
            <person name="Land M."/>
            <person name="Hauser L."/>
            <person name="Chang Y."/>
            <person name="Jeffries C."/>
            <person name="Rohde M."/>
            <person name="Sikorski J."/>
            <person name="Spring S."/>
            <person name="Goker M."/>
            <person name="Detter J."/>
            <person name="Woyke T."/>
            <person name="Bristow J."/>
            <person name="Eisen J."/>
            <person name="Markowitz V."/>
            <person name="Hugenholtz P."/>
            <person name="Kyrpides N."/>
            <person name="Klenk H."/>
        </authorList>
    </citation>
    <scope>NUCLEOTIDE SEQUENCE [LARGE SCALE GENOMIC DNA]</scope>
    <source>
        <strain evidence="3">DSM 12680 / TGB-C1</strain>
    </source>
</reference>
<name>D7CN75_SYNLT</name>
<organism evidence="2 3">
    <name type="scientific">Syntrophothermus lipocalidus (strain DSM 12680 / TGB-C1)</name>
    <dbReference type="NCBI Taxonomy" id="643648"/>
    <lineage>
        <taxon>Bacteria</taxon>
        <taxon>Bacillati</taxon>
        <taxon>Bacillota</taxon>
        <taxon>Clostridia</taxon>
        <taxon>Eubacteriales</taxon>
        <taxon>Syntrophomonadaceae</taxon>
        <taxon>Syntrophothermus</taxon>
    </lineage>
</organism>
<dbReference type="eggNOG" id="COG2110">
    <property type="taxonomic scope" value="Bacteria"/>
</dbReference>
<dbReference type="PROSITE" id="PS51154">
    <property type="entry name" value="MACRO"/>
    <property type="match status" value="1"/>
</dbReference>
<dbReference type="Proteomes" id="UP000000378">
    <property type="component" value="Chromosome"/>
</dbReference>
<sequence>MVSWQIGNNVLEIVQGDITEQDTDAIVNAANSRLAPGGGVCGAIHRAAGPKLAMACAQIGGCPTGEVRVTEGFNLKAKYVFHAVGPVYRGAPEDAELLASCYRESLKKAVEMGLASISFPAISTGIFGYPIREAAEVALNCIAEFLRTCSAGLKVRMVLFSKPDFEVHREVLHHLMSGREG</sequence>
<feature type="domain" description="Macro" evidence="1">
    <location>
        <begin position="1"/>
        <end position="176"/>
    </location>
</feature>
<dbReference type="PANTHER" id="PTHR11106">
    <property type="entry name" value="GANGLIOSIDE INDUCED DIFFERENTIATION ASSOCIATED PROTEIN 2-RELATED"/>
    <property type="match status" value="1"/>
</dbReference>
<dbReference type="EMBL" id="CP002048">
    <property type="protein sequence ID" value="ADI02160.1"/>
    <property type="molecule type" value="Genomic_DNA"/>
</dbReference>
<evidence type="ECO:0000313" key="3">
    <source>
        <dbReference type="Proteomes" id="UP000000378"/>
    </source>
</evidence>
<dbReference type="HOGENOM" id="CLU_046550_5_1_9"/>
<proteinExistence type="predicted"/>
<dbReference type="KEGG" id="slp:Slip_1397"/>
<dbReference type="InterPro" id="IPR043472">
    <property type="entry name" value="Macro_dom-like"/>
</dbReference>
<accession>D7CN75</accession>
<gene>
    <name evidence="2" type="ordered locus">Slip_1397</name>
</gene>
<dbReference type="CDD" id="cd02908">
    <property type="entry name" value="Macro_OAADPr_deacetylase"/>
    <property type="match status" value="1"/>
</dbReference>
<dbReference type="Gene3D" id="3.40.220.10">
    <property type="entry name" value="Leucine Aminopeptidase, subunit E, domain 1"/>
    <property type="match status" value="1"/>
</dbReference>
<protein>
    <submittedName>
        <fullName evidence="2">Appr-1-p processing domain protein</fullName>
    </submittedName>
</protein>